<evidence type="ECO:0000256" key="1">
    <source>
        <dbReference type="SAM" id="Phobius"/>
    </source>
</evidence>
<dbReference type="RefSeq" id="WP_311626748.1">
    <property type="nucleotide sequence ID" value="NZ_JAVRFE010000050.1"/>
</dbReference>
<dbReference type="Proteomes" id="UP001180551">
    <property type="component" value="Unassembled WGS sequence"/>
</dbReference>
<feature type="transmembrane region" description="Helical" evidence="1">
    <location>
        <begin position="291"/>
        <end position="310"/>
    </location>
</feature>
<gene>
    <name evidence="2" type="ORF">RM550_29160</name>
</gene>
<keyword evidence="3" id="KW-1185">Reference proteome</keyword>
<accession>A0ABU2TFM3</accession>
<feature type="transmembrane region" description="Helical" evidence="1">
    <location>
        <begin position="6"/>
        <end position="28"/>
    </location>
</feature>
<feature type="transmembrane region" description="Helical" evidence="1">
    <location>
        <begin position="99"/>
        <end position="123"/>
    </location>
</feature>
<reference evidence="2" key="1">
    <citation type="submission" date="2024-05" db="EMBL/GenBank/DDBJ databases">
        <title>30 novel species of actinomycetes from the DSMZ collection.</title>
        <authorList>
            <person name="Nouioui I."/>
        </authorList>
    </citation>
    <scope>NUCLEOTIDE SEQUENCE</scope>
    <source>
        <strain evidence="2">DSM 41527</strain>
    </source>
</reference>
<name>A0ABU2TFM3_9ACTN</name>
<organism evidence="2 3">
    <name type="scientific">Streptomyces mooreae</name>
    <dbReference type="NCBI Taxonomy" id="3075523"/>
    <lineage>
        <taxon>Bacteria</taxon>
        <taxon>Bacillati</taxon>
        <taxon>Actinomycetota</taxon>
        <taxon>Actinomycetes</taxon>
        <taxon>Kitasatosporales</taxon>
        <taxon>Streptomycetaceae</taxon>
        <taxon>Streptomyces</taxon>
    </lineage>
</organism>
<proteinExistence type="predicted"/>
<sequence length="311" mass="32848">MSTSWLGYPQVMLAAWCPLAAVGLWHLLRRVTVRLPPRERFVLAVAAALTPLLAVAVPYLPHSPLRDALPWRAPIAWGISNGVTGVDPARVFSAVGTQLMFAASVLPLASLAVSFAAGAIRVVRTARAVTMLAPRQCGDIWIVGDTAQAPQSLASTVGLMQPRVILSAAVAESAEAAAIIHHERAHARARHPLWIFLATCTLRSWWWIPGRTAILGEVRLAAELWADQEAREAEGSAAVAKALCAQIDAKARAAGHDLAPAGASTGFIDPGVELTHRARALAASAPVMSTWQVWSIRAAAAVAVAVVALLL</sequence>
<keyword evidence="1" id="KW-1133">Transmembrane helix</keyword>
<feature type="transmembrane region" description="Helical" evidence="1">
    <location>
        <begin position="40"/>
        <end position="60"/>
    </location>
</feature>
<keyword evidence="1" id="KW-0812">Transmembrane</keyword>
<evidence type="ECO:0000313" key="2">
    <source>
        <dbReference type="EMBL" id="MDT0459739.1"/>
    </source>
</evidence>
<keyword evidence="1" id="KW-0472">Membrane</keyword>
<comment type="caution">
    <text evidence="2">The sequence shown here is derived from an EMBL/GenBank/DDBJ whole genome shotgun (WGS) entry which is preliminary data.</text>
</comment>
<protein>
    <submittedName>
        <fullName evidence="2">Uncharacterized protein</fullName>
    </submittedName>
</protein>
<evidence type="ECO:0000313" key="3">
    <source>
        <dbReference type="Proteomes" id="UP001180551"/>
    </source>
</evidence>
<dbReference type="EMBL" id="JAVRFE010000050">
    <property type="protein sequence ID" value="MDT0459739.1"/>
    <property type="molecule type" value="Genomic_DNA"/>
</dbReference>